<name>A0DGJ3_PARTE</name>
<dbReference type="PANTHER" id="PTHR10579:SF43">
    <property type="entry name" value="ZINC FINGER (C3HC4-TYPE RING FINGER) FAMILY PROTEIN"/>
    <property type="match status" value="1"/>
</dbReference>
<dbReference type="SMART" id="SM00327">
    <property type="entry name" value="VWA"/>
    <property type="match status" value="1"/>
</dbReference>
<keyword evidence="1" id="KW-0175">Coiled coil</keyword>
<feature type="coiled-coil region" evidence="1">
    <location>
        <begin position="487"/>
        <end position="526"/>
    </location>
</feature>
<dbReference type="OrthoDB" id="687730at2759"/>
<dbReference type="PROSITE" id="PS50234">
    <property type="entry name" value="VWFA"/>
    <property type="match status" value="1"/>
</dbReference>
<dbReference type="InParanoid" id="A0DGJ3"/>
<organism evidence="3 4">
    <name type="scientific">Paramecium tetraurelia</name>
    <dbReference type="NCBI Taxonomy" id="5888"/>
    <lineage>
        <taxon>Eukaryota</taxon>
        <taxon>Sar</taxon>
        <taxon>Alveolata</taxon>
        <taxon>Ciliophora</taxon>
        <taxon>Intramacronucleata</taxon>
        <taxon>Oligohymenophorea</taxon>
        <taxon>Peniculida</taxon>
        <taxon>Parameciidae</taxon>
        <taxon>Paramecium</taxon>
    </lineage>
</organism>
<dbReference type="SUPFAM" id="SSF53300">
    <property type="entry name" value="vWA-like"/>
    <property type="match status" value="1"/>
</dbReference>
<dbReference type="EMBL" id="CT868429">
    <property type="protein sequence ID" value="CAK82160.1"/>
    <property type="molecule type" value="Genomic_DNA"/>
</dbReference>
<dbReference type="Gene3D" id="3.40.50.410">
    <property type="entry name" value="von Willebrand factor, type A domain"/>
    <property type="match status" value="1"/>
</dbReference>
<dbReference type="InterPro" id="IPR002035">
    <property type="entry name" value="VWF_A"/>
</dbReference>
<sequence>MQPSSMTNALRAELKDQQRAQLQGSYQQYEASLFGQQVPVQQQQQIQQQQQQQQFIQQIPQNQQYPNNINRVNISKNNVKQQQSSQGLFGQVKDYFSNLFGGDPQYQYKYEPKSQYDDDDDILQQYQKQGGLPVNIEDMIELKVEAQYDYCKLKKSEKQIIPAMVSIITKDIEQYAKNNSSIEAGIDLICVIDKSGSMSGQKIESVQQSLVQLLNFLSEKDRLCLIVFDGGAKRHTPLKTLTEGNKKYFKGAIAAISAGGSTNIAAGTDIAFQQIQQRKMKNQVTSIFLLSDGQDSGAAERIQKQKDRISDVVTIHSFGYGNDHDADLMSKICKVGQGSFYYIENVKLLDEFFADALGRLSSALAEKVQIDIKCAPQIPYQDVQIQKTYGDMWKSFEQGRFYQINVPQIASDSRKDYVFEIALPPFTDQILDEQRVPQVVQVYLQFNNTFSKQTYQKVSSLQLKLYNEEEQIGENDPNADVTREFLRVQATEAIEQARMKCDQFKNEEAEDMLEKMKQNILTDQKMAKVSAQAILDIDQAKNASKRANYQNFGKKQMFQMEVNNYQQEGLNAQFDQLGQQMQQIDQGMFQNRKQLKMVQEVQKKKY</sequence>
<evidence type="ECO:0000313" key="3">
    <source>
        <dbReference type="EMBL" id="CAK82160.1"/>
    </source>
</evidence>
<dbReference type="AlphaFoldDB" id="A0DGJ3"/>
<dbReference type="OMA" id="QIDQGMF"/>
<dbReference type="Pfam" id="PF00092">
    <property type="entry name" value="VWA"/>
    <property type="match status" value="1"/>
</dbReference>
<protein>
    <recommendedName>
        <fullName evidence="2">VWFA domain-containing protein</fullName>
    </recommendedName>
</protein>
<dbReference type="PANTHER" id="PTHR10579">
    <property type="entry name" value="CALCIUM-ACTIVATED CHLORIDE CHANNEL REGULATOR"/>
    <property type="match status" value="1"/>
</dbReference>
<dbReference type="KEGG" id="ptm:GSPATT00002289001"/>
<dbReference type="HOGENOM" id="CLU_019770_1_0_1"/>
<proteinExistence type="predicted"/>
<feature type="domain" description="VWFA" evidence="2">
    <location>
        <begin position="187"/>
        <end position="357"/>
    </location>
</feature>
<evidence type="ECO:0000256" key="1">
    <source>
        <dbReference type="SAM" id="Coils"/>
    </source>
</evidence>
<dbReference type="Proteomes" id="UP000000600">
    <property type="component" value="Unassembled WGS sequence"/>
</dbReference>
<evidence type="ECO:0000259" key="2">
    <source>
        <dbReference type="PROSITE" id="PS50234"/>
    </source>
</evidence>
<accession>A0DGJ3</accession>
<dbReference type="eggNOG" id="ENOG502S31S">
    <property type="taxonomic scope" value="Eukaryota"/>
</dbReference>
<dbReference type="RefSeq" id="XP_001449557.1">
    <property type="nucleotide sequence ID" value="XM_001449520.1"/>
</dbReference>
<dbReference type="STRING" id="5888.A0DGJ3"/>
<dbReference type="InterPro" id="IPR036465">
    <property type="entry name" value="vWFA_dom_sf"/>
</dbReference>
<dbReference type="GeneID" id="5035342"/>
<gene>
    <name evidence="3" type="ORF">GSPATT00002289001</name>
</gene>
<reference evidence="3 4" key="1">
    <citation type="journal article" date="2006" name="Nature">
        <title>Global trends of whole-genome duplications revealed by the ciliate Paramecium tetraurelia.</title>
        <authorList>
            <consortium name="Genoscope"/>
            <person name="Aury J.-M."/>
            <person name="Jaillon O."/>
            <person name="Duret L."/>
            <person name="Noel B."/>
            <person name="Jubin C."/>
            <person name="Porcel B.M."/>
            <person name="Segurens B."/>
            <person name="Daubin V."/>
            <person name="Anthouard V."/>
            <person name="Aiach N."/>
            <person name="Arnaiz O."/>
            <person name="Billaut A."/>
            <person name="Beisson J."/>
            <person name="Blanc I."/>
            <person name="Bouhouche K."/>
            <person name="Camara F."/>
            <person name="Duharcourt S."/>
            <person name="Guigo R."/>
            <person name="Gogendeau D."/>
            <person name="Katinka M."/>
            <person name="Keller A.-M."/>
            <person name="Kissmehl R."/>
            <person name="Klotz C."/>
            <person name="Koll F."/>
            <person name="Le Moue A."/>
            <person name="Lepere C."/>
            <person name="Malinsky S."/>
            <person name="Nowacki M."/>
            <person name="Nowak J.K."/>
            <person name="Plattner H."/>
            <person name="Poulain J."/>
            <person name="Ruiz F."/>
            <person name="Serrano V."/>
            <person name="Zagulski M."/>
            <person name="Dessen P."/>
            <person name="Betermier M."/>
            <person name="Weissenbach J."/>
            <person name="Scarpelli C."/>
            <person name="Schachter V."/>
            <person name="Sperling L."/>
            <person name="Meyer E."/>
            <person name="Cohen J."/>
            <person name="Wincker P."/>
        </authorList>
    </citation>
    <scope>NUCLEOTIDE SEQUENCE [LARGE SCALE GENOMIC DNA]</scope>
    <source>
        <strain evidence="3 4">Stock d4-2</strain>
    </source>
</reference>
<dbReference type="InterPro" id="IPR051266">
    <property type="entry name" value="CLCR"/>
</dbReference>
<keyword evidence="4" id="KW-1185">Reference proteome</keyword>
<evidence type="ECO:0000313" key="4">
    <source>
        <dbReference type="Proteomes" id="UP000000600"/>
    </source>
</evidence>